<dbReference type="EMBL" id="CM042037">
    <property type="protein sequence ID" value="KAI3742450.1"/>
    <property type="molecule type" value="Genomic_DNA"/>
</dbReference>
<evidence type="ECO:0000313" key="2">
    <source>
        <dbReference type="Proteomes" id="UP001056120"/>
    </source>
</evidence>
<organism evidence="1 2">
    <name type="scientific">Smallanthus sonchifolius</name>
    <dbReference type="NCBI Taxonomy" id="185202"/>
    <lineage>
        <taxon>Eukaryota</taxon>
        <taxon>Viridiplantae</taxon>
        <taxon>Streptophyta</taxon>
        <taxon>Embryophyta</taxon>
        <taxon>Tracheophyta</taxon>
        <taxon>Spermatophyta</taxon>
        <taxon>Magnoliopsida</taxon>
        <taxon>eudicotyledons</taxon>
        <taxon>Gunneridae</taxon>
        <taxon>Pentapetalae</taxon>
        <taxon>asterids</taxon>
        <taxon>campanulids</taxon>
        <taxon>Asterales</taxon>
        <taxon>Asteraceae</taxon>
        <taxon>Asteroideae</taxon>
        <taxon>Heliantheae alliance</taxon>
        <taxon>Millerieae</taxon>
        <taxon>Smallanthus</taxon>
    </lineage>
</organism>
<evidence type="ECO:0000313" key="1">
    <source>
        <dbReference type="EMBL" id="KAI3742450.1"/>
    </source>
</evidence>
<protein>
    <submittedName>
        <fullName evidence="1">Uncharacterized protein</fullName>
    </submittedName>
</protein>
<name>A0ACB9D7F7_9ASTR</name>
<gene>
    <name evidence="1" type="ORF">L1987_60132</name>
</gene>
<proteinExistence type="predicted"/>
<reference evidence="1 2" key="2">
    <citation type="journal article" date="2022" name="Mol. Ecol. Resour.">
        <title>The genomes of chicory, endive, great burdock and yacon provide insights into Asteraceae paleo-polyploidization history and plant inulin production.</title>
        <authorList>
            <person name="Fan W."/>
            <person name="Wang S."/>
            <person name="Wang H."/>
            <person name="Wang A."/>
            <person name="Jiang F."/>
            <person name="Liu H."/>
            <person name="Zhao H."/>
            <person name="Xu D."/>
            <person name="Zhang Y."/>
        </authorList>
    </citation>
    <scope>NUCLEOTIDE SEQUENCE [LARGE SCALE GENOMIC DNA]</scope>
    <source>
        <strain evidence="2">cv. Yunnan</strain>
        <tissue evidence="1">Leaves</tissue>
    </source>
</reference>
<sequence length="114" mass="13552">MAKADITQYQSLYEKLQVEKDNLGWREKDFNMKNNIGDVLRQSSGVSDSRIRDLQMEIEKQIDSRKLIESIWKKYQENLVRKRPPNKKELARKEEDVVRVCANGQTVHEFKLEK</sequence>
<dbReference type="Proteomes" id="UP001056120">
    <property type="component" value="Linkage Group LG20"/>
</dbReference>
<comment type="caution">
    <text evidence="1">The sequence shown here is derived from an EMBL/GenBank/DDBJ whole genome shotgun (WGS) entry which is preliminary data.</text>
</comment>
<accession>A0ACB9D7F7</accession>
<reference evidence="2" key="1">
    <citation type="journal article" date="2022" name="Mol. Ecol. Resour.">
        <title>The genomes of chicory, endive, great burdock and yacon provide insights into Asteraceae palaeo-polyploidization history and plant inulin production.</title>
        <authorList>
            <person name="Fan W."/>
            <person name="Wang S."/>
            <person name="Wang H."/>
            <person name="Wang A."/>
            <person name="Jiang F."/>
            <person name="Liu H."/>
            <person name="Zhao H."/>
            <person name="Xu D."/>
            <person name="Zhang Y."/>
        </authorList>
    </citation>
    <scope>NUCLEOTIDE SEQUENCE [LARGE SCALE GENOMIC DNA]</scope>
    <source>
        <strain evidence="2">cv. Yunnan</strain>
    </source>
</reference>
<keyword evidence="2" id="KW-1185">Reference proteome</keyword>